<feature type="region of interest" description="Disordered" evidence="1">
    <location>
        <begin position="1"/>
        <end position="60"/>
    </location>
</feature>
<keyword evidence="2" id="KW-0812">Transmembrane</keyword>
<dbReference type="Proteomes" id="UP001240250">
    <property type="component" value="Unassembled WGS sequence"/>
</dbReference>
<feature type="compositionally biased region" description="Low complexity" evidence="1">
    <location>
        <begin position="16"/>
        <end position="44"/>
    </location>
</feature>
<reference evidence="4 5" key="1">
    <citation type="submission" date="2023-07" db="EMBL/GenBank/DDBJ databases">
        <title>Sequencing the genomes of 1000 actinobacteria strains.</title>
        <authorList>
            <person name="Klenk H.-P."/>
        </authorList>
    </citation>
    <scope>NUCLEOTIDE SEQUENCE [LARGE SCALE GENOMIC DNA]</scope>
    <source>
        <strain evidence="4 5">DSM 14785</strain>
    </source>
</reference>
<dbReference type="InterPro" id="IPR003675">
    <property type="entry name" value="Rce1/LyrA-like_dom"/>
</dbReference>
<keyword evidence="4" id="KW-0645">Protease</keyword>
<feature type="domain" description="CAAX prenyl protease 2/Lysostaphin resistance protein A-like" evidence="3">
    <location>
        <begin position="201"/>
        <end position="292"/>
    </location>
</feature>
<keyword evidence="2" id="KW-0472">Membrane</keyword>
<evidence type="ECO:0000256" key="2">
    <source>
        <dbReference type="SAM" id="Phobius"/>
    </source>
</evidence>
<protein>
    <submittedName>
        <fullName evidence="4">Membrane protease YdiL (CAAX protease family)</fullName>
    </submittedName>
</protein>
<accession>A0ABU0GJF2</accession>
<sequence>MHSDDEPAPDAPPTTPRGRTTSTSTDGAAATTPGDATDPRTGTGTERRADVRTGAPAPGERAVRRRLTAEIWIVLGLSLGKSAVYAVVSLVAKLTAGPPLAQQTATLNASQSPRPYLDLTYQLLSIVFVLVPVALALYLLSANGRSATRRIGLDGRRPLRDLGIGMALAAVIGIPGLGLYAAGRALGVTVDVQAAALNAAWWTVPVLILAALQNALLEEVIVVGYLVERLRELRWGTPAIIAASALLRGSYHLYQGWGPFVGNVVMGVVFAEYYRRRRRVMPLVVAHTALDVAAFVGYTLLPDSWLAVVGVG</sequence>
<keyword evidence="2" id="KW-1133">Transmembrane helix</keyword>
<feature type="transmembrane region" description="Helical" evidence="2">
    <location>
        <begin position="202"/>
        <end position="226"/>
    </location>
</feature>
<feature type="transmembrane region" description="Helical" evidence="2">
    <location>
        <begin position="119"/>
        <end position="141"/>
    </location>
</feature>
<organism evidence="4 5">
    <name type="scientific">Cellulomonas iranensis</name>
    <dbReference type="NCBI Taxonomy" id="76862"/>
    <lineage>
        <taxon>Bacteria</taxon>
        <taxon>Bacillati</taxon>
        <taxon>Actinomycetota</taxon>
        <taxon>Actinomycetes</taxon>
        <taxon>Micrococcales</taxon>
        <taxon>Cellulomonadaceae</taxon>
        <taxon>Cellulomonas</taxon>
    </lineage>
</organism>
<evidence type="ECO:0000313" key="4">
    <source>
        <dbReference type="EMBL" id="MDQ0425472.1"/>
    </source>
</evidence>
<feature type="transmembrane region" description="Helical" evidence="2">
    <location>
        <begin position="281"/>
        <end position="301"/>
    </location>
</feature>
<comment type="caution">
    <text evidence="4">The sequence shown here is derived from an EMBL/GenBank/DDBJ whole genome shotgun (WGS) entry which is preliminary data.</text>
</comment>
<name>A0ABU0GJF2_9CELL</name>
<keyword evidence="4" id="KW-0378">Hydrolase</keyword>
<dbReference type="GO" id="GO:0008233">
    <property type="term" value="F:peptidase activity"/>
    <property type="evidence" value="ECO:0007669"/>
    <property type="project" value="UniProtKB-KW"/>
</dbReference>
<dbReference type="Pfam" id="PF02517">
    <property type="entry name" value="Rce1-like"/>
    <property type="match status" value="1"/>
</dbReference>
<evidence type="ECO:0000313" key="5">
    <source>
        <dbReference type="Proteomes" id="UP001240250"/>
    </source>
</evidence>
<evidence type="ECO:0000256" key="1">
    <source>
        <dbReference type="SAM" id="MobiDB-lite"/>
    </source>
</evidence>
<feature type="transmembrane region" description="Helical" evidence="2">
    <location>
        <begin position="71"/>
        <end position="92"/>
    </location>
</feature>
<proteinExistence type="predicted"/>
<feature type="transmembrane region" description="Helical" evidence="2">
    <location>
        <begin position="162"/>
        <end position="182"/>
    </location>
</feature>
<dbReference type="GO" id="GO:0006508">
    <property type="term" value="P:proteolysis"/>
    <property type="evidence" value="ECO:0007669"/>
    <property type="project" value="UniProtKB-KW"/>
</dbReference>
<gene>
    <name evidence="4" type="ORF">JO380_001853</name>
</gene>
<dbReference type="EMBL" id="JAUSVM010000001">
    <property type="protein sequence ID" value="MDQ0425472.1"/>
    <property type="molecule type" value="Genomic_DNA"/>
</dbReference>
<evidence type="ECO:0000259" key="3">
    <source>
        <dbReference type="Pfam" id="PF02517"/>
    </source>
</evidence>
<keyword evidence="5" id="KW-1185">Reference proteome</keyword>